<dbReference type="GO" id="GO:0000070">
    <property type="term" value="P:mitotic sister chromatid segregation"/>
    <property type="evidence" value="ECO:0007669"/>
    <property type="project" value="TreeGrafter"/>
</dbReference>
<feature type="region of interest" description="Disordered" evidence="1">
    <location>
        <begin position="261"/>
        <end position="284"/>
    </location>
</feature>
<organism evidence="4 5">
    <name type="scientific">Smittium simulii</name>
    <dbReference type="NCBI Taxonomy" id="133385"/>
    <lineage>
        <taxon>Eukaryota</taxon>
        <taxon>Fungi</taxon>
        <taxon>Fungi incertae sedis</taxon>
        <taxon>Zoopagomycota</taxon>
        <taxon>Kickxellomycotina</taxon>
        <taxon>Harpellomycetes</taxon>
        <taxon>Harpellales</taxon>
        <taxon>Legeriomycetaceae</taxon>
        <taxon>Smittium</taxon>
    </lineage>
</organism>
<comment type="caution">
    <text evidence="4">The sequence shown here is derived from an EMBL/GenBank/DDBJ whole genome shotgun (WGS) entry which is preliminary data.</text>
</comment>
<reference evidence="4 5" key="1">
    <citation type="journal article" date="2018" name="MBio">
        <title>Comparative Genomics Reveals the Core Gene Toolbox for the Fungus-Insect Symbiosis.</title>
        <authorList>
            <person name="Wang Y."/>
            <person name="Stata M."/>
            <person name="Wang W."/>
            <person name="Stajich J.E."/>
            <person name="White M.M."/>
            <person name="Moncalvo J.M."/>
        </authorList>
    </citation>
    <scope>NUCLEOTIDE SEQUENCE [LARGE SCALE GENOMIC DNA]</scope>
    <source>
        <strain evidence="4 5">SWE-8-4</strain>
    </source>
</reference>
<proteinExistence type="predicted"/>
<name>A0A2T9YLL7_9FUNG</name>
<dbReference type="Pfam" id="PF24520">
    <property type="entry name" value="ARM_KNTC1_1st"/>
    <property type="match status" value="1"/>
</dbReference>
<dbReference type="InterPro" id="IPR055403">
    <property type="entry name" value="ARM_KNTC1_1st"/>
</dbReference>
<evidence type="ECO:0000259" key="3">
    <source>
        <dbReference type="Pfam" id="PF24520"/>
    </source>
</evidence>
<feature type="region of interest" description="Disordered" evidence="1">
    <location>
        <begin position="436"/>
        <end position="458"/>
    </location>
</feature>
<dbReference type="InterPro" id="IPR052802">
    <property type="entry name" value="KNTC1"/>
</dbReference>
<evidence type="ECO:0000256" key="1">
    <source>
        <dbReference type="SAM" id="MobiDB-lite"/>
    </source>
</evidence>
<dbReference type="PANTHER" id="PTHR15688">
    <property type="entry name" value="KINETOCHORE-ASSOCIATED PROTEIN 1"/>
    <property type="match status" value="1"/>
</dbReference>
<dbReference type="Proteomes" id="UP000245383">
    <property type="component" value="Unassembled WGS sequence"/>
</dbReference>
<dbReference type="InterPro" id="IPR055402">
    <property type="entry name" value="KNTC1_N"/>
</dbReference>
<dbReference type="SUPFAM" id="SSF69349">
    <property type="entry name" value="Phage fibre proteins"/>
    <property type="match status" value="1"/>
</dbReference>
<dbReference type="SUPFAM" id="SSF69322">
    <property type="entry name" value="Tricorn protease domain 2"/>
    <property type="match status" value="1"/>
</dbReference>
<evidence type="ECO:0000313" key="4">
    <source>
        <dbReference type="EMBL" id="PVU93225.1"/>
    </source>
</evidence>
<dbReference type="EMBL" id="MBFR01000134">
    <property type="protein sequence ID" value="PVU93225.1"/>
    <property type="molecule type" value="Genomic_DNA"/>
</dbReference>
<dbReference type="GO" id="GO:1990423">
    <property type="term" value="C:RZZ complex"/>
    <property type="evidence" value="ECO:0007669"/>
    <property type="project" value="TreeGrafter"/>
</dbReference>
<feature type="region of interest" description="Disordered" evidence="1">
    <location>
        <begin position="1291"/>
        <end position="1314"/>
    </location>
</feature>
<dbReference type="GO" id="GO:0005828">
    <property type="term" value="C:kinetochore microtubule"/>
    <property type="evidence" value="ECO:0007669"/>
    <property type="project" value="TreeGrafter"/>
</dbReference>
<feature type="domain" description="KNTC1 N-terminal" evidence="2">
    <location>
        <begin position="548"/>
        <end position="911"/>
    </location>
</feature>
<dbReference type="GO" id="GO:0005737">
    <property type="term" value="C:cytoplasm"/>
    <property type="evidence" value="ECO:0007669"/>
    <property type="project" value="TreeGrafter"/>
</dbReference>
<evidence type="ECO:0000313" key="5">
    <source>
        <dbReference type="Proteomes" id="UP000245383"/>
    </source>
</evidence>
<dbReference type="STRING" id="133385.A0A2T9YLL7"/>
<dbReference type="OrthoDB" id="343783at2759"/>
<keyword evidence="5" id="KW-1185">Reference proteome</keyword>
<feature type="domain" description="KNTC1 first ARM-repeats" evidence="3">
    <location>
        <begin position="931"/>
        <end position="1172"/>
    </location>
</feature>
<feature type="compositionally biased region" description="Polar residues" evidence="1">
    <location>
        <begin position="436"/>
        <end position="445"/>
    </location>
</feature>
<evidence type="ECO:0000259" key="2">
    <source>
        <dbReference type="Pfam" id="PF24506"/>
    </source>
</evidence>
<dbReference type="GO" id="GO:1903394">
    <property type="term" value="P:protein localization to kinetochore involved in kinetochore assembly"/>
    <property type="evidence" value="ECO:0007669"/>
    <property type="project" value="TreeGrafter"/>
</dbReference>
<sequence>MSNNNSSSEHQDHSFFSDNSETADFIPDLTANISFSNSLPEESGSPLNILNSMPNLSNSAILPIEKNNSILPFDSSKTFENSNDFEIQRTTSSPKEDKNNITQTTNDILNNNLPSALVTYCNTDSKNTLLPSPHNTTVEPLNLQDDFITSLKNNILPLSDDISILNNLPHTQTFKNSKKHTHESKNIFIHNKKNRLNDSDSENMINNQAKITKISLDSDNMINDNEKAKISLDAENMINNQAKISSDSDNMINDNEKAKISSDSDNMINDNEKAKISSDSDNMINDNEKAKISSDSDNMINDNEKAKISSDSDNMINDNEKAKISSDSDNMINDNEKAKISSDSDNMINDNEKAKISSDSDNMINDNEKAKISSDSDNMINDNEKAKISSDSDNMINDNEKAKISSDSDNMINDNEKAKISSDSDNMINNQAKISSDSENMMDIQSDSSSSDSGDKFAFKKTSSDEPVWHFEHTLSREETLRFDKRVTDTTMSITCEFDPSLLDYSNSQLESIDLSTTYKIFSLKKNTSMIQSFKLETIGVLSKACSSNFTDKKNINSNLCAVLSEKEINISIDNNMFIVSANSGKHLTTIKSENNSQAITFSNQSLFIAYGDQSGSLYILHSLSKTVIFKQNFASEILASTSQKNIKYSNHGKFISLRFVKCNDEIEELILVYSRDNFKVMVRYSNLNLFELNKAICESDFNLASNIKSQIYTEKIDLNQYHLNGVLDMEVVYNMGNWLIYLSGKGDASISVWKKDFNNNTICIDWSPFDKDEAAYKQIGFSSNKKILIALNFQGNIDLYEPNTLTLVKKLTNFGTSQVLFLSHESWVKLADSATVSSKNTDSVPVVLLSAENKQGKKRHRIISIATLLPTPKQYFSIQVSNKTTLPKDLRSSNECIDSVIFLEGVKNRYKSKVFIRSLSQAVPLERLCRLLRNKQFEASLQFASYHNLDLQNVYIDILSDFVEKSKNYPISNLPKDTELDPNLNIYGKDYKFFIKSFLELCTKTKASSTVVDLCLRLVTSTIESTKEILDFASSIADNEIDKQRCNAIIYKMDTFISLTGINVDTNTYDHFEIISMWVEFRELDLDQIVRDLVSGKNYYGTDSIGERLDASLIIWRRHMGHNKELQQDIINVIKLCPSDINIELFSTWIRQVFKFIESALELEKACDWLYGFGYDISLKEEGYYDTRLIINEIIHQYSLRINTLLIESLDYDSESLNQLDTLSQFPEIYSLNQPKKYLDFLVGKFAIKSDIKLQISINSNNRLNELQSHFDTDSDKQIYTNVNPRFAKTSDTPCDHTSNTKESSNNEFRIYG</sequence>
<dbReference type="Pfam" id="PF24506">
    <property type="entry name" value="KNTC1_N"/>
    <property type="match status" value="1"/>
</dbReference>
<dbReference type="GO" id="GO:0031267">
    <property type="term" value="F:small GTPase binding"/>
    <property type="evidence" value="ECO:0007669"/>
    <property type="project" value="TreeGrafter"/>
</dbReference>
<accession>A0A2T9YLL7</accession>
<protein>
    <submittedName>
        <fullName evidence="4">Uncharacterized protein</fullName>
    </submittedName>
</protein>
<dbReference type="PANTHER" id="PTHR15688:SF1">
    <property type="entry name" value="KINETOCHORE-ASSOCIATED PROTEIN 1"/>
    <property type="match status" value="1"/>
</dbReference>
<dbReference type="GO" id="GO:0007094">
    <property type="term" value="P:mitotic spindle assembly checkpoint signaling"/>
    <property type="evidence" value="ECO:0007669"/>
    <property type="project" value="TreeGrafter"/>
</dbReference>
<gene>
    <name evidence="4" type="ORF">BB561_003377</name>
</gene>